<accession>A0A8S1W877</accession>
<evidence type="ECO:0000256" key="3">
    <source>
        <dbReference type="ARBA" id="ARBA00023134"/>
    </source>
</evidence>
<keyword evidence="3 4" id="KW-0342">GTP-binding</keyword>
<dbReference type="PROSITE" id="PS51419">
    <property type="entry name" value="RAB"/>
    <property type="match status" value="1"/>
</dbReference>
<evidence type="ECO:0000256" key="4">
    <source>
        <dbReference type="PIRSR" id="PIRSR606689-1"/>
    </source>
</evidence>
<evidence type="ECO:0000313" key="7">
    <source>
        <dbReference type="Proteomes" id="UP000683925"/>
    </source>
</evidence>
<keyword evidence="7" id="KW-1185">Reference proteome</keyword>
<feature type="binding site" evidence="4">
    <location>
        <position position="66"/>
    </location>
    <ligand>
        <name>GTP</name>
        <dbReference type="ChEBI" id="CHEBI:37565"/>
    </ligand>
</feature>
<feature type="binding site" evidence="5">
    <location>
        <position position="27"/>
    </location>
    <ligand>
        <name>Mg(2+)</name>
        <dbReference type="ChEBI" id="CHEBI:18420"/>
    </ligand>
</feature>
<dbReference type="SMART" id="SM00178">
    <property type="entry name" value="SAR"/>
    <property type="match status" value="1"/>
</dbReference>
<keyword evidence="5" id="KW-0460">Magnesium</keyword>
<evidence type="ECO:0000256" key="1">
    <source>
        <dbReference type="ARBA" id="ARBA00010290"/>
    </source>
</evidence>
<dbReference type="InterPro" id="IPR005225">
    <property type="entry name" value="Small_GTP-bd"/>
</dbReference>
<organism evidence="6 7">
    <name type="scientific">Paramecium octaurelia</name>
    <dbReference type="NCBI Taxonomy" id="43137"/>
    <lineage>
        <taxon>Eukaryota</taxon>
        <taxon>Sar</taxon>
        <taxon>Alveolata</taxon>
        <taxon>Ciliophora</taxon>
        <taxon>Intramacronucleata</taxon>
        <taxon>Oligohymenophorea</taxon>
        <taxon>Peniculida</taxon>
        <taxon>Parameciidae</taxon>
        <taxon>Paramecium</taxon>
    </lineage>
</organism>
<dbReference type="EMBL" id="CAJJDP010000077">
    <property type="protein sequence ID" value="CAD8182086.1"/>
    <property type="molecule type" value="Genomic_DNA"/>
</dbReference>
<name>A0A8S1W877_PAROT</name>
<sequence length="172" mass="19922">MGNPFSILFNRKKPQILIIGLDAAGKSTILNQLGLGTVENFQIGIGYQQKKLETKSFNIFTWNIQGPNGVRLIWKHFYETSQALVLVVDLTDKERMEEIKEWLEYCLIDNKKNQLPLLIYANKIDLAQISFNDLVSELKFEKFSNNWHLQPCCAITREGIEDGFTWILQQIK</sequence>
<comment type="caution">
    <text evidence="6">The sequence shown here is derived from an EMBL/GenBank/DDBJ whole genome shotgun (WGS) entry which is preliminary data.</text>
</comment>
<dbReference type="OrthoDB" id="292433at2759"/>
<keyword evidence="5" id="KW-0479">Metal-binding</keyword>
<dbReference type="PROSITE" id="PS51417">
    <property type="entry name" value="ARF"/>
    <property type="match status" value="1"/>
</dbReference>
<gene>
    <name evidence="6" type="ORF">POCTA_138.1.T0780111</name>
</gene>
<keyword evidence="2 4" id="KW-0547">Nucleotide-binding</keyword>
<feature type="binding site" evidence="4">
    <location>
        <begin position="122"/>
        <end position="125"/>
    </location>
    <ligand>
        <name>GTP</name>
        <dbReference type="ChEBI" id="CHEBI:37565"/>
    </ligand>
</feature>
<dbReference type="SMART" id="SM00177">
    <property type="entry name" value="ARF"/>
    <property type="match status" value="1"/>
</dbReference>
<dbReference type="AlphaFoldDB" id="A0A8S1W877"/>
<evidence type="ECO:0000256" key="2">
    <source>
        <dbReference type="ARBA" id="ARBA00022741"/>
    </source>
</evidence>
<dbReference type="GO" id="GO:0003924">
    <property type="term" value="F:GTPase activity"/>
    <property type="evidence" value="ECO:0007669"/>
    <property type="project" value="InterPro"/>
</dbReference>
<comment type="similarity">
    <text evidence="1">Belongs to the small GTPase superfamily. Arf family.</text>
</comment>
<protein>
    <submittedName>
        <fullName evidence="6">Uncharacterized protein</fullName>
    </submittedName>
</protein>
<dbReference type="InterPro" id="IPR024156">
    <property type="entry name" value="Small_GTPase_ARF"/>
</dbReference>
<dbReference type="GO" id="GO:0046872">
    <property type="term" value="F:metal ion binding"/>
    <property type="evidence" value="ECO:0007669"/>
    <property type="project" value="UniProtKB-KW"/>
</dbReference>
<evidence type="ECO:0000313" key="6">
    <source>
        <dbReference type="EMBL" id="CAD8182086.1"/>
    </source>
</evidence>
<dbReference type="Proteomes" id="UP000683925">
    <property type="component" value="Unassembled WGS sequence"/>
</dbReference>
<dbReference type="InterPro" id="IPR006689">
    <property type="entry name" value="Small_GTPase_ARF/SAR"/>
</dbReference>
<dbReference type="FunFam" id="3.40.50.300:FF:001166">
    <property type="entry name" value="ADP-ribosylation factor D"/>
    <property type="match status" value="1"/>
</dbReference>
<dbReference type="GO" id="GO:0005525">
    <property type="term" value="F:GTP binding"/>
    <property type="evidence" value="ECO:0007669"/>
    <property type="project" value="UniProtKB-KW"/>
</dbReference>
<dbReference type="CDD" id="cd00878">
    <property type="entry name" value="Arf_Arl"/>
    <property type="match status" value="1"/>
</dbReference>
<reference evidence="6" key="1">
    <citation type="submission" date="2021-01" db="EMBL/GenBank/DDBJ databases">
        <authorList>
            <consortium name="Genoscope - CEA"/>
            <person name="William W."/>
        </authorList>
    </citation>
    <scope>NUCLEOTIDE SEQUENCE</scope>
</reference>
<proteinExistence type="inferred from homology"/>
<feature type="binding site" evidence="4">
    <location>
        <begin position="20"/>
        <end position="27"/>
    </location>
    <ligand>
        <name>GTP</name>
        <dbReference type="ChEBI" id="CHEBI:37565"/>
    </ligand>
</feature>
<evidence type="ECO:0000256" key="5">
    <source>
        <dbReference type="PIRSR" id="PIRSR606689-2"/>
    </source>
</evidence>
<dbReference type="SMART" id="SM00175">
    <property type="entry name" value="RAB"/>
    <property type="match status" value="1"/>
</dbReference>
<dbReference type="PANTHER" id="PTHR11711">
    <property type="entry name" value="ADP RIBOSYLATION FACTOR-RELATED"/>
    <property type="match status" value="1"/>
</dbReference>
<dbReference type="OMA" id="CCAITRE"/>
<dbReference type="NCBIfam" id="TIGR00231">
    <property type="entry name" value="small_GTP"/>
    <property type="match status" value="1"/>
</dbReference>
<dbReference type="Pfam" id="PF00025">
    <property type="entry name" value="Arf"/>
    <property type="match status" value="1"/>
</dbReference>